<keyword evidence="7" id="KW-1185">Reference proteome</keyword>
<keyword evidence="5" id="KW-0472">Membrane</keyword>
<evidence type="ECO:0000256" key="2">
    <source>
        <dbReference type="ARBA" id="ARBA00022763"/>
    </source>
</evidence>
<dbReference type="PANTHER" id="PTHR12663:SF50">
    <property type="entry name" value="SISTER CHROMATID COHESION PROTEIN PDS5 HOMOLOG B"/>
    <property type="match status" value="1"/>
</dbReference>
<feature type="transmembrane region" description="Helical" evidence="5">
    <location>
        <begin position="36"/>
        <end position="56"/>
    </location>
</feature>
<evidence type="ECO:0000256" key="1">
    <source>
        <dbReference type="ARBA" id="ARBA00004123"/>
    </source>
</evidence>
<dbReference type="GO" id="GO:0006281">
    <property type="term" value="P:DNA repair"/>
    <property type="evidence" value="ECO:0007669"/>
    <property type="project" value="UniProtKB-KW"/>
</dbReference>
<organism evidence="6 7">
    <name type="scientific">Citrus unshiu</name>
    <name type="common">Satsuma mandarin</name>
    <name type="synonym">Citrus nobilis var. unshiu</name>
    <dbReference type="NCBI Taxonomy" id="55188"/>
    <lineage>
        <taxon>Eukaryota</taxon>
        <taxon>Viridiplantae</taxon>
        <taxon>Streptophyta</taxon>
        <taxon>Embryophyta</taxon>
        <taxon>Tracheophyta</taxon>
        <taxon>Spermatophyta</taxon>
        <taxon>Magnoliopsida</taxon>
        <taxon>eudicotyledons</taxon>
        <taxon>Gunneridae</taxon>
        <taxon>Pentapetalae</taxon>
        <taxon>rosids</taxon>
        <taxon>malvids</taxon>
        <taxon>Sapindales</taxon>
        <taxon>Rutaceae</taxon>
        <taxon>Aurantioideae</taxon>
        <taxon>Citrus</taxon>
    </lineage>
</organism>
<evidence type="ECO:0000256" key="4">
    <source>
        <dbReference type="ARBA" id="ARBA00023242"/>
    </source>
</evidence>
<gene>
    <name evidence="6" type="ORF">CUMW_062080</name>
</gene>
<sequence length="229" mass="26245">MNCSILCQRCCKRLMFPMVTFHDKKLKNVLLFDYQVFSYLSIPLLSWLIMLSPIMFQDSSAFVRRKFLDKTHKWLKAHAIPIKYACAFALATSDCQKDLRDDSFKYMAEFIKDYSIEARARRNSAVQGVSNTDYPAYVVVFLIHILAHDRGFPPEDCKDEGIIAQFFCPLFSLLQTLLNPSIVDGDMGLVNDAVLYLLTIFCAIKKAEDAVDAHRTPVSIEPFRCLFLS</sequence>
<name>A0A2H5NPC1_CITUN</name>
<keyword evidence="3" id="KW-0234">DNA repair</keyword>
<protein>
    <submittedName>
        <fullName evidence="6">Uncharacterized protein</fullName>
    </submittedName>
</protein>
<dbReference type="Pfam" id="PF20168">
    <property type="entry name" value="PDS5"/>
    <property type="match status" value="1"/>
</dbReference>
<comment type="subcellular location">
    <subcellularLocation>
        <location evidence="1">Nucleus</location>
    </subcellularLocation>
</comment>
<keyword evidence="5" id="KW-1133">Transmembrane helix</keyword>
<dbReference type="EMBL" id="BDQV01000014">
    <property type="protein sequence ID" value="GAY41781.1"/>
    <property type="molecule type" value="Genomic_DNA"/>
</dbReference>
<dbReference type="PANTHER" id="PTHR12663">
    <property type="entry name" value="ANDROGEN INDUCED INHIBITOR OF PROLIFERATION AS3 / PDS5-RELATED"/>
    <property type="match status" value="1"/>
</dbReference>
<dbReference type="GO" id="GO:0007064">
    <property type="term" value="P:mitotic sister chromatid cohesion"/>
    <property type="evidence" value="ECO:0007669"/>
    <property type="project" value="InterPro"/>
</dbReference>
<evidence type="ECO:0000256" key="5">
    <source>
        <dbReference type="SAM" id="Phobius"/>
    </source>
</evidence>
<evidence type="ECO:0000313" key="7">
    <source>
        <dbReference type="Proteomes" id="UP000236630"/>
    </source>
</evidence>
<comment type="caution">
    <text evidence="6">The sequence shown here is derived from an EMBL/GenBank/DDBJ whole genome shotgun (WGS) entry which is preliminary data.</text>
</comment>
<keyword evidence="2" id="KW-0227">DNA damage</keyword>
<keyword evidence="5" id="KW-0812">Transmembrane</keyword>
<dbReference type="AlphaFoldDB" id="A0A2H5NPC1"/>
<dbReference type="GO" id="GO:0005634">
    <property type="term" value="C:nucleus"/>
    <property type="evidence" value="ECO:0007669"/>
    <property type="project" value="UniProtKB-SubCell"/>
</dbReference>
<dbReference type="Proteomes" id="UP000236630">
    <property type="component" value="Unassembled WGS sequence"/>
</dbReference>
<reference evidence="6 7" key="1">
    <citation type="journal article" date="2017" name="Front. Genet.">
        <title>Draft sequencing of the heterozygous diploid genome of Satsuma (Citrus unshiu Marc.) using a hybrid assembly approach.</title>
        <authorList>
            <person name="Shimizu T."/>
            <person name="Tanizawa Y."/>
            <person name="Mochizuki T."/>
            <person name="Nagasaki H."/>
            <person name="Yoshioka T."/>
            <person name="Toyoda A."/>
            <person name="Fujiyama A."/>
            <person name="Kaminuma E."/>
            <person name="Nakamura Y."/>
        </authorList>
    </citation>
    <scope>NUCLEOTIDE SEQUENCE [LARGE SCALE GENOMIC DNA]</scope>
    <source>
        <strain evidence="7">cv. Miyagawa wase</strain>
    </source>
</reference>
<proteinExistence type="predicted"/>
<evidence type="ECO:0000256" key="3">
    <source>
        <dbReference type="ARBA" id="ARBA00023204"/>
    </source>
</evidence>
<keyword evidence="4" id="KW-0539">Nucleus</keyword>
<dbReference type="InterPro" id="IPR039776">
    <property type="entry name" value="Pds5"/>
</dbReference>
<evidence type="ECO:0000313" key="6">
    <source>
        <dbReference type="EMBL" id="GAY41781.1"/>
    </source>
</evidence>
<accession>A0A2H5NPC1</accession>
<dbReference type="GO" id="GO:0000785">
    <property type="term" value="C:chromatin"/>
    <property type="evidence" value="ECO:0007669"/>
    <property type="project" value="TreeGrafter"/>
</dbReference>